<organism evidence="1">
    <name type="scientific">Ananas comosus var. bracteatus</name>
    <name type="common">red pineapple</name>
    <dbReference type="NCBI Taxonomy" id="296719"/>
    <lineage>
        <taxon>Eukaryota</taxon>
        <taxon>Viridiplantae</taxon>
        <taxon>Streptophyta</taxon>
        <taxon>Embryophyta</taxon>
        <taxon>Tracheophyta</taxon>
        <taxon>Spermatophyta</taxon>
        <taxon>Magnoliopsida</taxon>
        <taxon>Liliopsida</taxon>
        <taxon>Poales</taxon>
        <taxon>Bromeliaceae</taxon>
        <taxon>Bromelioideae</taxon>
        <taxon>Ananas</taxon>
    </lineage>
</organism>
<dbReference type="EMBL" id="LR862134">
    <property type="protein sequence ID" value="CAD1839656.1"/>
    <property type="molecule type" value="Genomic_DNA"/>
</dbReference>
<protein>
    <submittedName>
        <fullName evidence="1">Uncharacterized protein</fullName>
    </submittedName>
</protein>
<proteinExistence type="predicted"/>
<evidence type="ECO:0000313" key="1">
    <source>
        <dbReference type="EMBL" id="CAD1839656.1"/>
    </source>
</evidence>
<accession>A0A6V7Q9Y2</accession>
<gene>
    <name evidence="1" type="ORF">CB5_LOCUS22867</name>
</gene>
<dbReference type="AlphaFoldDB" id="A0A6V7Q9Y2"/>
<reference evidence="1" key="1">
    <citation type="submission" date="2020-07" db="EMBL/GenBank/DDBJ databases">
        <authorList>
            <person name="Lin J."/>
        </authorList>
    </citation>
    <scope>NUCLEOTIDE SEQUENCE</scope>
</reference>
<name>A0A6V7Q9Y2_ANACO</name>
<sequence length="189" mass="20566">MLEGENVMLKENNAKLEAQLSSASTAAAPKAEPKLVLIHLKVAKALRLKKAANRELMLARLEEASDTATETIAEVLMEIKAEHGHSDCHAPRPTANLNRVAAPTTDRRTDRGFPYSAKQAVEIDEVPVPDQEPGSLLSVVASEEIIRLHLGCQSDKLHTLSLRGDKLTGREAAAIRNALATRPDREREG</sequence>